<protein>
    <submittedName>
        <fullName evidence="2">DUF1765-domain-containing protein</fullName>
    </submittedName>
</protein>
<dbReference type="PANTHER" id="PTHR37988:SF1">
    <property type="entry name" value="UPF0592 MEMBRANE PROTEIN C7D4.03C"/>
    <property type="match status" value="1"/>
</dbReference>
<feature type="compositionally biased region" description="Polar residues" evidence="1">
    <location>
        <begin position="46"/>
        <end position="55"/>
    </location>
</feature>
<evidence type="ECO:0000313" key="2">
    <source>
        <dbReference type="EMBL" id="PLB52956.1"/>
    </source>
</evidence>
<dbReference type="GeneID" id="36558359"/>
<dbReference type="PANTHER" id="PTHR37988">
    <property type="entry name" value="UPF0592 MEMBRANE PROTEIN C7D4.03C"/>
    <property type="match status" value="1"/>
</dbReference>
<proteinExistence type="predicted"/>
<dbReference type="EMBL" id="MSFO01000002">
    <property type="protein sequence ID" value="PLB52956.1"/>
    <property type="molecule type" value="Genomic_DNA"/>
</dbReference>
<reference evidence="2 3" key="1">
    <citation type="submission" date="2016-12" db="EMBL/GenBank/DDBJ databases">
        <title>The genomes of Aspergillus section Nigri reveals drivers in fungal speciation.</title>
        <authorList>
            <consortium name="DOE Joint Genome Institute"/>
            <person name="Vesth T.C."/>
            <person name="Nybo J."/>
            <person name="Theobald S."/>
            <person name="Brandl J."/>
            <person name="Frisvad J.C."/>
            <person name="Nielsen K.F."/>
            <person name="Lyhne E.K."/>
            <person name="Kogle M.E."/>
            <person name="Kuo A."/>
            <person name="Riley R."/>
            <person name="Clum A."/>
            <person name="Nolan M."/>
            <person name="Lipzen A."/>
            <person name="Salamov A."/>
            <person name="Henrissat B."/>
            <person name="Wiebenga A."/>
            <person name="De Vries R.P."/>
            <person name="Grigoriev I.V."/>
            <person name="Mortensen U.H."/>
            <person name="Andersen M.R."/>
            <person name="Baker S.E."/>
        </authorList>
    </citation>
    <scope>NUCLEOTIDE SEQUENCE [LARGE SCALE GENOMIC DNA]</scope>
    <source>
        <strain evidence="2 3">IBT 23096</strain>
    </source>
</reference>
<feature type="compositionally biased region" description="Polar residues" evidence="1">
    <location>
        <begin position="125"/>
        <end position="138"/>
    </location>
</feature>
<dbReference type="OrthoDB" id="296767at2759"/>
<evidence type="ECO:0000256" key="1">
    <source>
        <dbReference type="SAM" id="MobiDB-lite"/>
    </source>
</evidence>
<accession>A0A2I2GJA2</accession>
<comment type="caution">
    <text evidence="2">The sequence shown here is derived from an EMBL/GenBank/DDBJ whole genome shotgun (WGS) entry which is preliminary data.</text>
</comment>
<dbReference type="AlphaFoldDB" id="A0A2I2GJA2"/>
<dbReference type="VEuPathDB" id="FungiDB:P170DRAFT_444825"/>
<gene>
    <name evidence="2" type="ORF">P170DRAFT_444825</name>
</gene>
<name>A0A2I2GJA2_9EURO</name>
<dbReference type="RefSeq" id="XP_024708258.1">
    <property type="nucleotide sequence ID" value="XM_024850660.1"/>
</dbReference>
<organism evidence="2 3">
    <name type="scientific">Aspergillus steynii IBT 23096</name>
    <dbReference type="NCBI Taxonomy" id="1392250"/>
    <lineage>
        <taxon>Eukaryota</taxon>
        <taxon>Fungi</taxon>
        <taxon>Dikarya</taxon>
        <taxon>Ascomycota</taxon>
        <taxon>Pezizomycotina</taxon>
        <taxon>Eurotiomycetes</taxon>
        <taxon>Eurotiomycetidae</taxon>
        <taxon>Eurotiales</taxon>
        <taxon>Aspergillaceae</taxon>
        <taxon>Aspergillus</taxon>
        <taxon>Aspergillus subgen. Circumdati</taxon>
    </lineage>
</organism>
<feature type="compositionally biased region" description="Low complexity" evidence="1">
    <location>
        <begin position="423"/>
        <end position="433"/>
    </location>
</feature>
<feature type="compositionally biased region" description="Low complexity" evidence="1">
    <location>
        <begin position="193"/>
        <end position="208"/>
    </location>
</feature>
<feature type="compositionally biased region" description="Low complexity" evidence="1">
    <location>
        <begin position="954"/>
        <end position="982"/>
    </location>
</feature>
<feature type="region of interest" description="Disordered" evidence="1">
    <location>
        <begin position="32"/>
        <end position="64"/>
    </location>
</feature>
<dbReference type="Proteomes" id="UP000234275">
    <property type="component" value="Unassembled WGS sequence"/>
</dbReference>
<dbReference type="InterPro" id="IPR013887">
    <property type="entry name" value="UPF0592"/>
</dbReference>
<feature type="compositionally biased region" description="Basic residues" evidence="1">
    <location>
        <begin position="221"/>
        <end position="233"/>
    </location>
</feature>
<dbReference type="Pfam" id="PF08578">
    <property type="entry name" value="DUF1765"/>
    <property type="match status" value="1"/>
</dbReference>
<feature type="region of interest" description="Disordered" evidence="1">
    <location>
        <begin position="920"/>
        <end position="1006"/>
    </location>
</feature>
<evidence type="ECO:0000313" key="3">
    <source>
        <dbReference type="Proteomes" id="UP000234275"/>
    </source>
</evidence>
<feature type="region of interest" description="Disordered" evidence="1">
    <location>
        <begin position="1047"/>
        <end position="1094"/>
    </location>
</feature>
<feature type="region of interest" description="Disordered" evidence="1">
    <location>
        <begin position="85"/>
        <end position="259"/>
    </location>
</feature>
<keyword evidence="3" id="KW-1185">Reference proteome</keyword>
<sequence length="1156" mass="128106">MSSIYPEAVNCQQDEQAFLSRAASYNHLPDLAAAESCPPSLRRTFSDLTYPNHSDSPSKEDVAAGKDILRRTSLRSKEKTTIAVSRFTVSSEDLTNPVDGEPLDPPAKSPESSFPETPPVAEAQTAETQPPEVQQVSETPAAPEPVTRPSKARSMSGRLANLARKPWTSSSGYRSPAPSAKNARVKALRTEDPSSPSSQPSSPKTSTQLDSAPAPDPGTPSRKRTILNKRPRRPTVAVVTQSRGDSPSTPSSPSPHPLATKTSLERLTASLNVSTPVLPPMPKLPPSVAHAHAGIDVPRKKDELWAVFRGLEADFQKFQAKSSALKANVIRSSLLPFLNRNHSNPSYKSLRPEDLDRRVNILNKWWTGLLEMLNGKHNQSISGTDRPVYLEAVVGIMTRPEWRIPFPVPPSDGRSPKPLQHASTSISESSEGSSGSDFLVESIHHNIRNIFTQNLLSQMSFVVERMSMRHAPASLVAFCGKACAYAFFFCPGVADVLVRLWNTPPSVFRRIFAQSNVDRSSATRAFTQDLALNFPLALRPLAFHAHTHLVRYLRQKPDVPLSTAQLPWQSPWVSRWCGRDSDLFFVFIKYIHILYADALPSDIDKGQRLLAPGLLPVHSQLLVVLEDTLYKQSIPQAPENTHTAAAITFDDFIEGADAAVSALPLGGANSHRSMAENRLVILLRDFLSESSVEPKQARLLYAESFSTIMKTAAQMTSLFDHNACFLLCDFVEEIVPIMTRYSRTSTEPDIFDWNFWLQVCKQMVQSHNSLTEVRVFSFLFAIWGPWTASEERKSDLCLGFLLHEPLFFHYFNHWSPMVRAYFHRLVCWRLGRFNGDPSPLDSKIYETLSGRLHRIWRYFLAFQAEAEESMAAPLSSAPCTPAPGRRIIIIRCDNPLSPANLFVSFDRVVPPVPAEQNISINNSLPKTAEPTPAPEIPPPPKKRWNLLKAMFGASSSTKSSGDTSPTSSSDESDTSGSDTTVTADKCLDGHWRPQNSSGELARPKTAHQPYSFKFSLEWMDRPQWPSRNKRLYSPCIPVAAQLHLQLRNSTAKSDDSESTSDSASARQAEDESKTVDDNVRAESDSASASEKATGEPDLKLALKDTLVASKYAGRALAEWAQIVSECDSFFSRRRDEGVPCDRMVETPTLGVESFRK</sequence>
<feature type="compositionally biased region" description="Basic and acidic residues" evidence="1">
    <location>
        <begin position="1067"/>
        <end position="1083"/>
    </location>
</feature>
<feature type="region of interest" description="Disordered" evidence="1">
    <location>
        <begin position="407"/>
        <end position="433"/>
    </location>
</feature>
<dbReference type="STRING" id="1392250.A0A2I2GJA2"/>